<keyword evidence="2" id="KW-0436">Ligase</keyword>
<evidence type="ECO:0000313" key="2">
    <source>
        <dbReference type="EMBL" id="ACU72413.1"/>
    </source>
</evidence>
<dbReference type="InterPro" id="IPR042099">
    <property type="entry name" value="ANL_N_sf"/>
</dbReference>
<feature type="domain" description="AMP-dependent synthetase/ligase" evidence="1">
    <location>
        <begin position="42"/>
        <end position="387"/>
    </location>
</feature>
<accession>C7QAB4</accession>
<dbReference type="PANTHER" id="PTHR43767">
    <property type="entry name" value="LONG-CHAIN-FATTY-ACID--COA LIGASE"/>
    <property type="match status" value="1"/>
</dbReference>
<keyword evidence="3" id="KW-1185">Reference proteome</keyword>
<dbReference type="InterPro" id="IPR050237">
    <property type="entry name" value="ATP-dep_AMP-bd_enzyme"/>
</dbReference>
<evidence type="ECO:0000259" key="1">
    <source>
        <dbReference type="Pfam" id="PF00501"/>
    </source>
</evidence>
<dbReference type="InParanoid" id="C7QAB4"/>
<dbReference type="eggNOG" id="COG0318">
    <property type="taxonomic scope" value="Bacteria"/>
</dbReference>
<reference evidence="2 3" key="1">
    <citation type="journal article" date="2009" name="Stand. Genomic Sci.">
        <title>Complete genome sequence of Catenulispora acidiphila type strain (ID 139908).</title>
        <authorList>
            <person name="Copeland A."/>
            <person name="Lapidus A."/>
            <person name="Glavina Del Rio T."/>
            <person name="Nolan M."/>
            <person name="Lucas S."/>
            <person name="Chen F."/>
            <person name="Tice H."/>
            <person name="Cheng J.F."/>
            <person name="Bruce D."/>
            <person name="Goodwin L."/>
            <person name="Pitluck S."/>
            <person name="Mikhailova N."/>
            <person name="Pati A."/>
            <person name="Ivanova N."/>
            <person name="Mavromatis K."/>
            <person name="Chen A."/>
            <person name="Palaniappan K."/>
            <person name="Chain P."/>
            <person name="Land M."/>
            <person name="Hauser L."/>
            <person name="Chang Y.J."/>
            <person name="Jeffries C.D."/>
            <person name="Chertkov O."/>
            <person name="Brettin T."/>
            <person name="Detter J.C."/>
            <person name="Han C."/>
            <person name="Ali Z."/>
            <person name="Tindall B.J."/>
            <person name="Goker M."/>
            <person name="Bristow J."/>
            <person name="Eisen J.A."/>
            <person name="Markowitz V."/>
            <person name="Hugenholtz P."/>
            <person name="Kyrpides N.C."/>
            <person name="Klenk H.P."/>
        </authorList>
    </citation>
    <scope>NUCLEOTIDE SEQUENCE [LARGE SCALE GENOMIC DNA]</scope>
    <source>
        <strain evidence="3">DSM 44928 / JCM 14897 / NBRC 102108 / NRRL B-24433 / ID139908</strain>
    </source>
</reference>
<dbReference type="Proteomes" id="UP000000851">
    <property type="component" value="Chromosome"/>
</dbReference>
<dbReference type="GO" id="GO:0016874">
    <property type="term" value="F:ligase activity"/>
    <property type="evidence" value="ECO:0007669"/>
    <property type="project" value="UniProtKB-KW"/>
</dbReference>
<dbReference type="OrthoDB" id="4495845at2"/>
<proteinExistence type="predicted"/>
<dbReference type="SUPFAM" id="SSF56801">
    <property type="entry name" value="Acetyl-CoA synthetase-like"/>
    <property type="match status" value="1"/>
</dbReference>
<dbReference type="Pfam" id="PF00501">
    <property type="entry name" value="AMP-binding"/>
    <property type="match status" value="1"/>
</dbReference>
<gene>
    <name evidence="2" type="ordered locus">Caci_3507</name>
</gene>
<name>C7QAB4_CATAD</name>
<dbReference type="AlphaFoldDB" id="C7QAB4"/>
<organism evidence="2 3">
    <name type="scientific">Catenulispora acidiphila (strain DSM 44928 / JCM 14897 / NBRC 102108 / NRRL B-24433 / ID139908)</name>
    <dbReference type="NCBI Taxonomy" id="479433"/>
    <lineage>
        <taxon>Bacteria</taxon>
        <taxon>Bacillati</taxon>
        <taxon>Actinomycetota</taxon>
        <taxon>Actinomycetes</taxon>
        <taxon>Catenulisporales</taxon>
        <taxon>Catenulisporaceae</taxon>
        <taxon>Catenulispora</taxon>
    </lineage>
</organism>
<dbReference type="KEGG" id="cai:Caci_3507"/>
<dbReference type="Gene3D" id="3.40.50.12780">
    <property type="entry name" value="N-terminal domain of ligase-like"/>
    <property type="match status" value="1"/>
</dbReference>
<dbReference type="RefSeq" id="WP_015792142.1">
    <property type="nucleotide sequence ID" value="NC_013131.1"/>
</dbReference>
<evidence type="ECO:0000313" key="3">
    <source>
        <dbReference type="Proteomes" id="UP000000851"/>
    </source>
</evidence>
<dbReference type="STRING" id="479433.Caci_3507"/>
<dbReference type="HOGENOM" id="CLU_000022_74_1_11"/>
<dbReference type="EMBL" id="CP001700">
    <property type="protein sequence ID" value="ACU72413.1"/>
    <property type="molecule type" value="Genomic_DNA"/>
</dbReference>
<dbReference type="PANTHER" id="PTHR43767:SF1">
    <property type="entry name" value="NONRIBOSOMAL PEPTIDE SYNTHASE PES1 (EUROFUNG)-RELATED"/>
    <property type="match status" value="1"/>
</dbReference>
<dbReference type="PROSITE" id="PS00455">
    <property type="entry name" value="AMP_BINDING"/>
    <property type="match status" value="1"/>
</dbReference>
<dbReference type="InterPro" id="IPR020845">
    <property type="entry name" value="AMP-binding_CS"/>
</dbReference>
<sequence>MSDTPAGTLGDLPDLAAAKHGDTAFLSDQPWLGYGEPVLDVAGFARAVHDYADRFWAAGIRSGDTVVVVQRNHIEVQALACALNRIGALPALLSVGIEPDEIVECAGRLQQPYLALDAAGAARLAGQVAALQGLTKQILYLTEGANPVAAAGPAWAAPTGDRQAHRPSPRGEQDWAVITHTSGTTSVPKLAAHSTASLYGVVRSQIAASRAFGQVGLSAKHLSFVHARTCSIVLAFLEVAMPILAVGDARPDHVRQLMLEHRPDSLETHPNVFIRWEPVAEHPSRPFSTVSRFVSTFDAIHPRTVKALLAGSDQPGANYIQAYGQTETGGVTARLVRREEAATYRPRNVGFPIEGSAVQVVGEDGKPVAAGESGSIESKTLGRFRGYVTAESPVDQEWWPMGDIGRINPDGSLELLDRLVDHAEGTDSFLEVEDAVLDRLPELIELVMLKAVGGHEAVAVACPREGEVLDPERLLTALRETSLGAVPVYIRNFEDLPLTGSYKVRRLLLRSRLNASGAAPSIGVSP</sequence>
<protein>
    <submittedName>
        <fullName evidence="2">AMP-dependent synthetase and ligase</fullName>
    </submittedName>
</protein>
<dbReference type="InterPro" id="IPR000873">
    <property type="entry name" value="AMP-dep_synth/lig_dom"/>
</dbReference>